<protein>
    <submittedName>
        <fullName evidence="1">Uncharacterized protein</fullName>
    </submittedName>
</protein>
<dbReference type="EMBL" id="BONZ01000089">
    <property type="protein sequence ID" value="GIH20145.1"/>
    <property type="molecule type" value="Genomic_DNA"/>
</dbReference>
<comment type="caution">
    <text evidence="1">The sequence shown here is derived from an EMBL/GenBank/DDBJ whole genome shotgun (WGS) entry which is preliminary data.</text>
</comment>
<keyword evidence="2" id="KW-1185">Reference proteome</keyword>
<sequence length="65" mass="6783">MRIDAVRIDAAVLCGSAAGSADGIASAVAGAVLNRHPNLVDFNQSGSARLTPRHDLDRSRVRLLS</sequence>
<accession>A0A8J3QZC0</accession>
<evidence type="ECO:0000313" key="2">
    <source>
        <dbReference type="Proteomes" id="UP000642748"/>
    </source>
</evidence>
<name>A0A8J3QZC0_9ACTN</name>
<organism evidence="1 2">
    <name type="scientific">Rugosimonospora africana</name>
    <dbReference type="NCBI Taxonomy" id="556532"/>
    <lineage>
        <taxon>Bacteria</taxon>
        <taxon>Bacillati</taxon>
        <taxon>Actinomycetota</taxon>
        <taxon>Actinomycetes</taxon>
        <taxon>Micromonosporales</taxon>
        <taxon>Micromonosporaceae</taxon>
        <taxon>Rugosimonospora</taxon>
    </lineage>
</organism>
<reference evidence="1" key="1">
    <citation type="submission" date="2021-01" db="EMBL/GenBank/DDBJ databases">
        <title>Whole genome shotgun sequence of Rugosimonospora africana NBRC 104875.</title>
        <authorList>
            <person name="Komaki H."/>
            <person name="Tamura T."/>
        </authorList>
    </citation>
    <scope>NUCLEOTIDE SEQUENCE</scope>
    <source>
        <strain evidence="1">NBRC 104875</strain>
    </source>
</reference>
<dbReference type="AlphaFoldDB" id="A0A8J3QZC0"/>
<evidence type="ECO:0000313" key="1">
    <source>
        <dbReference type="EMBL" id="GIH20145.1"/>
    </source>
</evidence>
<proteinExistence type="predicted"/>
<dbReference type="Proteomes" id="UP000642748">
    <property type="component" value="Unassembled WGS sequence"/>
</dbReference>
<gene>
    <name evidence="1" type="ORF">Raf01_83170</name>
</gene>